<evidence type="ECO:0000313" key="4">
    <source>
        <dbReference type="Proteomes" id="UP000275408"/>
    </source>
</evidence>
<feature type="compositionally biased region" description="Basic residues" evidence="1">
    <location>
        <begin position="219"/>
        <end position="228"/>
    </location>
</feature>
<feature type="region of interest" description="Disordered" evidence="1">
    <location>
        <begin position="209"/>
        <end position="249"/>
    </location>
</feature>
<feature type="chain" id="PRO_5017974622" evidence="2">
    <location>
        <begin position="26"/>
        <end position="357"/>
    </location>
</feature>
<comment type="caution">
    <text evidence="3">The sequence shown here is derived from an EMBL/GenBank/DDBJ whole genome shotgun (WGS) entry which is preliminary data.</text>
</comment>
<keyword evidence="4" id="KW-1185">Reference proteome</keyword>
<keyword evidence="2" id="KW-0732">Signal</keyword>
<dbReference type="Proteomes" id="UP000275408">
    <property type="component" value="Unassembled WGS sequence"/>
</dbReference>
<dbReference type="EMBL" id="RCHS01000537">
    <property type="protein sequence ID" value="RMX58228.1"/>
    <property type="molecule type" value="Genomic_DNA"/>
</dbReference>
<proteinExistence type="predicted"/>
<evidence type="ECO:0000313" key="3">
    <source>
        <dbReference type="EMBL" id="RMX58228.1"/>
    </source>
</evidence>
<name>A0A3M6UY28_POCDA</name>
<feature type="compositionally biased region" description="Basic and acidic residues" evidence="1">
    <location>
        <begin position="232"/>
        <end position="249"/>
    </location>
</feature>
<gene>
    <name evidence="3" type="ORF">pdam_00000217</name>
</gene>
<sequence>MMTGVLLVPVFFCLLLGANPEAGHADEGHNADGMEVGSGGVFCKAVARSGKIMCARPQKGKIQDYSEKNVDRIVIEFDSLQEKNSGGNMVGKAGRKGHQFDSFAGQDFNFAGLKDVTYQGLHAKNFNFSSSLPGPNATFTVLAYMFEDFGNITFGNETSEMRKGMLKFNIQIENWKFCSNLSDDCESADRGEFIDVTLVIKSRGKPKFRSEEEKEKLLKKARAGRHGGHGGGEGHNHNGGDGKEKGSQEYHPRCFKRGKYNKCPKEFDIGGGSDMMLSSQVMVDDVVMDMPGNGEYPKYKELGNKQKFIFRFPKAASKILYDPGLEVGTQSSNENKVESGKVNVLMFVTFLAYLFTF</sequence>
<organism evidence="3 4">
    <name type="scientific">Pocillopora damicornis</name>
    <name type="common">Cauliflower coral</name>
    <name type="synonym">Millepora damicornis</name>
    <dbReference type="NCBI Taxonomy" id="46731"/>
    <lineage>
        <taxon>Eukaryota</taxon>
        <taxon>Metazoa</taxon>
        <taxon>Cnidaria</taxon>
        <taxon>Anthozoa</taxon>
        <taxon>Hexacorallia</taxon>
        <taxon>Scleractinia</taxon>
        <taxon>Astrocoeniina</taxon>
        <taxon>Pocilloporidae</taxon>
        <taxon>Pocillopora</taxon>
    </lineage>
</organism>
<protein>
    <submittedName>
        <fullName evidence="3">Uncharacterized protein</fullName>
    </submittedName>
</protein>
<accession>A0A3M6UY28</accession>
<feature type="compositionally biased region" description="Basic and acidic residues" evidence="1">
    <location>
        <begin position="209"/>
        <end position="218"/>
    </location>
</feature>
<evidence type="ECO:0000256" key="1">
    <source>
        <dbReference type="SAM" id="MobiDB-lite"/>
    </source>
</evidence>
<reference evidence="3 4" key="1">
    <citation type="journal article" date="2018" name="Sci. Rep.">
        <title>Comparative analysis of the Pocillopora damicornis genome highlights role of immune system in coral evolution.</title>
        <authorList>
            <person name="Cunning R."/>
            <person name="Bay R.A."/>
            <person name="Gillette P."/>
            <person name="Baker A.C."/>
            <person name="Traylor-Knowles N."/>
        </authorList>
    </citation>
    <scope>NUCLEOTIDE SEQUENCE [LARGE SCALE GENOMIC DNA]</scope>
    <source>
        <strain evidence="3">RSMAS</strain>
        <tissue evidence="3">Whole animal</tissue>
    </source>
</reference>
<dbReference type="OrthoDB" id="5981565at2759"/>
<evidence type="ECO:0000256" key="2">
    <source>
        <dbReference type="SAM" id="SignalP"/>
    </source>
</evidence>
<dbReference type="AlphaFoldDB" id="A0A3M6UY28"/>
<feature type="signal peptide" evidence="2">
    <location>
        <begin position="1"/>
        <end position="25"/>
    </location>
</feature>